<evidence type="ECO:0000256" key="1">
    <source>
        <dbReference type="SAM" id="Coils"/>
    </source>
</evidence>
<evidence type="ECO:0000256" key="2">
    <source>
        <dbReference type="SAM" id="MobiDB-lite"/>
    </source>
</evidence>
<feature type="non-terminal residue" evidence="3">
    <location>
        <position position="272"/>
    </location>
</feature>
<evidence type="ECO:0000313" key="4">
    <source>
        <dbReference type="Proteomes" id="UP000838878"/>
    </source>
</evidence>
<feature type="region of interest" description="Disordered" evidence="2">
    <location>
        <begin position="154"/>
        <end position="191"/>
    </location>
</feature>
<protein>
    <recommendedName>
        <fullName evidence="5">Regulatory protein zeste</fullName>
    </recommendedName>
</protein>
<feature type="compositionally biased region" description="Acidic residues" evidence="2">
    <location>
        <begin position="176"/>
        <end position="187"/>
    </location>
</feature>
<dbReference type="OrthoDB" id="7354477at2759"/>
<dbReference type="AlphaFoldDB" id="A0A8J9UL36"/>
<feature type="compositionally biased region" description="Basic and acidic residues" evidence="2">
    <location>
        <begin position="160"/>
        <end position="172"/>
    </location>
</feature>
<feature type="coiled-coil region" evidence="1">
    <location>
        <begin position="202"/>
        <end position="265"/>
    </location>
</feature>
<reference evidence="3" key="1">
    <citation type="submission" date="2021-12" db="EMBL/GenBank/DDBJ databases">
        <authorList>
            <person name="Martin H S."/>
        </authorList>
    </citation>
    <scope>NUCLEOTIDE SEQUENCE</scope>
</reference>
<dbReference type="EMBL" id="OV170223">
    <property type="protein sequence ID" value="CAH0722133.1"/>
    <property type="molecule type" value="Genomic_DNA"/>
</dbReference>
<sequence>MTDTDSSSRHVSYEQVKQMIDFMGQHVDFASGSLRSLEARHTSKTLWNELTKILNNSKSGTKKTSDGWSKYWSDFKNKLKNKVNLLKKRKRASSTKKNIKPLSRLEKRTLVILGPHFERKICKRSVDPFSDLTSKDYPPVVKLEAYQENGFDYNHIQSDSSERPSDGDRDSNMSEDSNDEFEDDSDGDSNQNIIQSIYPKWLIEIEKKRTEADLSRAKAEEQRANISAKNADAALTQAEALKKLAEAAEKQADALMKIANLLECKVQNTQPM</sequence>
<keyword evidence="1" id="KW-0175">Coiled coil</keyword>
<keyword evidence="4" id="KW-1185">Reference proteome</keyword>
<dbReference type="Proteomes" id="UP000838878">
    <property type="component" value="Chromosome 3"/>
</dbReference>
<organism evidence="3 4">
    <name type="scientific">Brenthis ino</name>
    <name type="common">lesser marbled fritillary</name>
    <dbReference type="NCBI Taxonomy" id="405034"/>
    <lineage>
        <taxon>Eukaryota</taxon>
        <taxon>Metazoa</taxon>
        <taxon>Ecdysozoa</taxon>
        <taxon>Arthropoda</taxon>
        <taxon>Hexapoda</taxon>
        <taxon>Insecta</taxon>
        <taxon>Pterygota</taxon>
        <taxon>Neoptera</taxon>
        <taxon>Endopterygota</taxon>
        <taxon>Lepidoptera</taxon>
        <taxon>Glossata</taxon>
        <taxon>Ditrysia</taxon>
        <taxon>Papilionoidea</taxon>
        <taxon>Nymphalidae</taxon>
        <taxon>Heliconiinae</taxon>
        <taxon>Argynnini</taxon>
        <taxon>Brenthis</taxon>
    </lineage>
</organism>
<evidence type="ECO:0008006" key="5">
    <source>
        <dbReference type="Google" id="ProtNLM"/>
    </source>
</evidence>
<evidence type="ECO:0000313" key="3">
    <source>
        <dbReference type="EMBL" id="CAH0722133.1"/>
    </source>
</evidence>
<proteinExistence type="predicted"/>
<accession>A0A8J9UL36</accession>
<name>A0A8J9UL36_9NEOP</name>
<gene>
    <name evidence="3" type="ORF">BINO364_LOCUS8142</name>
</gene>